<evidence type="ECO:0000256" key="2">
    <source>
        <dbReference type="SAM" id="Phobius"/>
    </source>
</evidence>
<evidence type="ECO:0000313" key="4">
    <source>
        <dbReference type="EMBL" id="CAB4168455.1"/>
    </source>
</evidence>
<dbReference type="EMBL" id="LR796826">
    <property type="protein sequence ID" value="CAB4168455.1"/>
    <property type="molecule type" value="Genomic_DNA"/>
</dbReference>
<evidence type="ECO:0000313" key="6">
    <source>
        <dbReference type="EMBL" id="CAB4205331.1"/>
    </source>
</evidence>
<keyword evidence="2" id="KW-0812">Transmembrane</keyword>
<accession>A0A6J5P889</accession>
<feature type="region of interest" description="Disordered" evidence="1">
    <location>
        <begin position="1"/>
        <end position="20"/>
    </location>
</feature>
<reference evidence="3" key="1">
    <citation type="submission" date="2020-04" db="EMBL/GenBank/DDBJ databases">
        <authorList>
            <person name="Chiriac C."/>
            <person name="Salcher M."/>
            <person name="Ghai R."/>
            <person name="Kavagutti S V."/>
        </authorList>
    </citation>
    <scope>NUCLEOTIDE SEQUENCE</scope>
</reference>
<organism evidence="3">
    <name type="scientific">uncultured Caudovirales phage</name>
    <dbReference type="NCBI Taxonomy" id="2100421"/>
    <lineage>
        <taxon>Viruses</taxon>
        <taxon>Duplodnaviria</taxon>
        <taxon>Heunggongvirae</taxon>
        <taxon>Uroviricota</taxon>
        <taxon>Caudoviricetes</taxon>
        <taxon>Peduoviridae</taxon>
        <taxon>Maltschvirus</taxon>
        <taxon>Maltschvirus maltsch</taxon>
    </lineage>
</organism>
<dbReference type="EMBL" id="LR796816">
    <property type="protein sequence ID" value="CAB4167417.1"/>
    <property type="molecule type" value="Genomic_DNA"/>
</dbReference>
<protein>
    <submittedName>
        <fullName evidence="3">Uncharacterized protein</fullName>
    </submittedName>
</protein>
<proteinExistence type="predicted"/>
<evidence type="ECO:0000313" key="3">
    <source>
        <dbReference type="EMBL" id="CAB4167417.1"/>
    </source>
</evidence>
<sequence>MSQKDNSNFHDPQEDRRNPERVRQLVVEVVEEVVPTVVKQTLLAMGINPDHPLEAQNDMSFLRSMRTRCEKVGAGATMAFVTIMVGGVLSVFVLGIKDWITNVVK</sequence>
<dbReference type="EMBL" id="LR797251">
    <property type="protein sequence ID" value="CAB4196473.1"/>
    <property type="molecule type" value="Genomic_DNA"/>
</dbReference>
<feature type="transmembrane region" description="Helical" evidence="2">
    <location>
        <begin position="72"/>
        <end position="96"/>
    </location>
</feature>
<keyword evidence="2" id="KW-1133">Transmembrane helix</keyword>
<evidence type="ECO:0000256" key="1">
    <source>
        <dbReference type="SAM" id="MobiDB-lite"/>
    </source>
</evidence>
<evidence type="ECO:0000313" key="5">
    <source>
        <dbReference type="EMBL" id="CAB4196473.1"/>
    </source>
</evidence>
<feature type="compositionally biased region" description="Basic and acidic residues" evidence="1">
    <location>
        <begin position="7"/>
        <end position="20"/>
    </location>
</feature>
<dbReference type="EMBL" id="LR797357">
    <property type="protein sequence ID" value="CAB4205331.1"/>
    <property type="molecule type" value="Genomic_DNA"/>
</dbReference>
<gene>
    <name evidence="5" type="ORF">UFOVP1292_77</name>
    <name evidence="6" type="ORF">UFOVP1411_68</name>
    <name evidence="3" type="ORF">UFOVP859_18</name>
    <name evidence="4" type="ORF">UFOVP882_15</name>
</gene>
<keyword evidence="2" id="KW-0472">Membrane</keyword>
<name>A0A6J5P889_9CAUD</name>